<evidence type="ECO:0000313" key="1">
    <source>
        <dbReference type="EMBL" id="ALK83090.1"/>
    </source>
</evidence>
<evidence type="ECO:0000313" key="2">
    <source>
        <dbReference type="Proteomes" id="UP000061587"/>
    </source>
</evidence>
<gene>
    <name evidence="1" type="ORF">BvMPK_0462</name>
</gene>
<protein>
    <recommendedName>
        <fullName evidence="3">DNA-binding protein</fullName>
    </recommendedName>
</protein>
<dbReference type="PANTHER" id="PTHR34585">
    <property type="match status" value="1"/>
</dbReference>
<reference evidence="2" key="1">
    <citation type="submission" date="2015-10" db="EMBL/GenBank/DDBJ databases">
        <title>Extensive mobilome-driven genome diversification in gut-associated Bacteroides vulgatus mpk.</title>
        <authorList>
            <person name="Beier S."/>
            <person name="Lange A."/>
            <person name="Huson D.H."/>
            <person name="Frick J.-S."/>
            <person name="Autenrieth I.B."/>
        </authorList>
    </citation>
    <scope>NUCLEOTIDE SEQUENCE [LARGE SCALE GENOMIC DNA]</scope>
    <source>
        <strain evidence="2">mpk</strain>
    </source>
</reference>
<accession>A0A0N7J6R3</accession>
<dbReference type="AlphaFoldDB" id="A0A0N7J6R3"/>
<dbReference type="PATRIC" id="fig|821.40.peg.546"/>
<reference evidence="1 2" key="2">
    <citation type="journal article" date="2016" name="Genome Biol. Evol.">
        <title>Extensive mobilome-driven genome diversification in mouse gut-associated Bacteroides vulgatus mpk.</title>
        <authorList>
            <person name="Lange A."/>
            <person name="Beier S."/>
            <person name="Steimle A."/>
            <person name="Autenrieth I.B."/>
            <person name="Huson D.H."/>
            <person name="Frick J.S."/>
        </authorList>
    </citation>
    <scope>NUCLEOTIDE SEQUENCE [LARGE SCALE GENOMIC DNA]</scope>
    <source>
        <strain evidence="2">mpk</strain>
    </source>
</reference>
<sequence>MKSNLYMDIVAIERFSFDSFRKKLEQIVSWADNTSLSPSDMRIEKEWIEGRTLAASLNIPLRTLQSLRESGKLSFSTVGKKVYYKVAEVQKLLDSGRIKVTTKE</sequence>
<evidence type="ECO:0008006" key="3">
    <source>
        <dbReference type="Google" id="ProtNLM"/>
    </source>
</evidence>
<proteinExistence type="predicted"/>
<name>A0A0N7J6R3_PHOVU</name>
<dbReference type="PANTHER" id="PTHR34585:SF22">
    <property type="entry name" value="HELIX-TURN-HELIX DOMAIN-CONTAINING PROTEIN"/>
    <property type="match status" value="1"/>
</dbReference>
<dbReference type="EMBL" id="CP013020">
    <property type="protein sequence ID" value="ALK83090.1"/>
    <property type="molecule type" value="Genomic_DNA"/>
</dbReference>
<dbReference type="Proteomes" id="UP000061587">
    <property type="component" value="Chromosome"/>
</dbReference>
<organism evidence="1 2">
    <name type="scientific">Phocaeicola vulgatus</name>
    <name type="common">Bacteroides vulgatus</name>
    <dbReference type="NCBI Taxonomy" id="821"/>
    <lineage>
        <taxon>Bacteria</taxon>
        <taxon>Pseudomonadati</taxon>
        <taxon>Bacteroidota</taxon>
        <taxon>Bacteroidia</taxon>
        <taxon>Bacteroidales</taxon>
        <taxon>Bacteroidaceae</taxon>
        <taxon>Phocaeicola</taxon>
    </lineage>
</organism>